<protein>
    <submittedName>
        <fullName evidence="2">Uncharacterized protein</fullName>
    </submittedName>
</protein>
<name>A0A1Q9ANJ8_9HYPH</name>
<comment type="caution">
    <text evidence="2">The sequence shown here is derived from an EMBL/GenBank/DDBJ whole genome shotgun (WGS) entry which is preliminary data.</text>
</comment>
<dbReference type="Proteomes" id="UP000186143">
    <property type="component" value="Unassembled WGS sequence"/>
</dbReference>
<sequence>MLLQMLGTSPSLTKRGLCASPKTLPTSRSDQADFVQARDRWSFGSRPDRTGEVKLTLIESLCGRRSRRAQWKADIAG</sequence>
<organism evidence="2 3">
    <name type="scientific">Xaviernesmea rhizosphaerae</name>
    <dbReference type="NCBI Taxonomy" id="1672749"/>
    <lineage>
        <taxon>Bacteria</taxon>
        <taxon>Pseudomonadati</taxon>
        <taxon>Pseudomonadota</taxon>
        <taxon>Alphaproteobacteria</taxon>
        <taxon>Hyphomicrobiales</taxon>
        <taxon>Rhizobiaceae</taxon>
        <taxon>Rhizobium/Agrobacterium group</taxon>
        <taxon>Xaviernesmea</taxon>
    </lineage>
</organism>
<feature type="region of interest" description="Disordered" evidence="1">
    <location>
        <begin position="1"/>
        <end position="30"/>
    </location>
</feature>
<dbReference type="EMBL" id="MKIO01000020">
    <property type="protein sequence ID" value="OLP56990.1"/>
    <property type="molecule type" value="Genomic_DNA"/>
</dbReference>
<reference evidence="2 3" key="1">
    <citation type="submission" date="2016-09" db="EMBL/GenBank/DDBJ databases">
        <title>Rhizobium sp. nov., a novel species isolated from the rice rhizosphere.</title>
        <authorList>
            <person name="Zhao J."/>
            <person name="Zhang X."/>
        </authorList>
    </citation>
    <scope>NUCLEOTIDE SEQUENCE [LARGE SCALE GENOMIC DNA]</scope>
    <source>
        <strain evidence="2 3">MH17</strain>
    </source>
</reference>
<evidence type="ECO:0000313" key="2">
    <source>
        <dbReference type="EMBL" id="OLP56990.1"/>
    </source>
</evidence>
<accession>A0A1Q9ANJ8</accession>
<gene>
    <name evidence="2" type="ORF">BJF92_20995</name>
</gene>
<proteinExistence type="predicted"/>
<evidence type="ECO:0000256" key="1">
    <source>
        <dbReference type="SAM" id="MobiDB-lite"/>
    </source>
</evidence>
<feature type="compositionally biased region" description="Polar residues" evidence="1">
    <location>
        <begin position="1"/>
        <end position="12"/>
    </location>
</feature>
<evidence type="ECO:0000313" key="3">
    <source>
        <dbReference type="Proteomes" id="UP000186143"/>
    </source>
</evidence>
<dbReference type="AlphaFoldDB" id="A0A1Q9ANJ8"/>